<dbReference type="RefSeq" id="WP_209371414.1">
    <property type="nucleotide sequence ID" value="NZ_JAGIZA010000003.1"/>
</dbReference>
<dbReference type="EMBL" id="JAGIZA010000003">
    <property type="protein sequence ID" value="MBP0492144.1"/>
    <property type="molecule type" value="Genomic_DNA"/>
</dbReference>
<sequence length="252" mass="26106">MAGVSFSTPTSPGNVAFAAGFEPEVTRGLRAWHFMTGGQASAIRNQWRGDGSVGDALVTGAPNFLSDRTQFQSGVNYLSLRQQTDALNGTIIGVFRTLDTLAATATRPAFFGHYATGGGTTSGGVQLVATAATSIVGYVGVVNSGTTTAVAGALTGQTPATWAIYSLRWRSGVDMNARNESTGLSAVTADTRPRFVQVVRTQRIGDGLSGNYGGTSEAAMFAGYSDYLTDAELAAVLTRNVRPFLGTVGITA</sequence>
<keyword evidence="2" id="KW-1185">Reference proteome</keyword>
<gene>
    <name evidence="1" type="ORF">J5Y10_05060</name>
</gene>
<dbReference type="AlphaFoldDB" id="A0A940MWK6"/>
<dbReference type="Proteomes" id="UP000677537">
    <property type="component" value="Unassembled WGS sequence"/>
</dbReference>
<organism evidence="1 2">
    <name type="scientific">Roseomonas indoligenes</name>
    <dbReference type="NCBI Taxonomy" id="2820811"/>
    <lineage>
        <taxon>Bacteria</taxon>
        <taxon>Pseudomonadati</taxon>
        <taxon>Pseudomonadota</taxon>
        <taxon>Alphaproteobacteria</taxon>
        <taxon>Acetobacterales</taxon>
        <taxon>Roseomonadaceae</taxon>
        <taxon>Roseomonas</taxon>
    </lineage>
</organism>
<accession>A0A940MWK6</accession>
<proteinExistence type="predicted"/>
<comment type="caution">
    <text evidence="1">The sequence shown here is derived from an EMBL/GenBank/DDBJ whole genome shotgun (WGS) entry which is preliminary data.</text>
</comment>
<evidence type="ECO:0000313" key="2">
    <source>
        <dbReference type="Proteomes" id="UP000677537"/>
    </source>
</evidence>
<evidence type="ECO:0000313" key="1">
    <source>
        <dbReference type="EMBL" id="MBP0492144.1"/>
    </source>
</evidence>
<name>A0A940MWK6_9PROT</name>
<reference evidence="1" key="1">
    <citation type="submission" date="2021-03" db="EMBL/GenBank/DDBJ databases">
        <authorList>
            <person name="So Y."/>
        </authorList>
    </citation>
    <scope>NUCLEOTIDE SEQUENCE</scope>
    <source>
        <strain evidence="1">SG15</strain>
    </source>
</reference>
<protein>
    <submittedName>
        <fullName evidence="1">Uncharacterized protein</fullName>
    </submittedName>
</protein>